<evidence type="ECO:0000313" key="3">
    <source>
        <dbReference type="EMBL" id="KAF3324543.1"/>
    </source>
</evidence>
<dbReference type="PANTHER" id="PTHR34364">
    <property type="entry name" value="WAS/WASL-INTERACTING FAMILY PROTEIN"/>
    <property type="match status" value="1"/>
</dbReference>
<evidence type="ECO:0000313" key="4">
    <source>
        <dbReference type="Proteomes" id="UP000623129"/>
    </source>
</evidence>
<feature type="compositionally biased region" description="Pro residues" evidence="1">
    <location>
        <begin position="77"/>
        <end position="93"/>
    </location>
</feature>
<evidence type="ECO:0000256" key="2">
    <source>
        <dbReference type="SAM" id="Phobius"/>
    </source>
</evidence>
<organism evidence="3 4">
    <name type="scientific">Carex littledalei</name>
    <dbReference type="NCBI Taxonomy" id="544730"/>
    <lineage>
        <taxon>Eukaryota</taxon>
        <taxon>Viridiplantae</taxon>
        <taxon>Streptophyta</taxon>
        <taxon>Embryophyta</taxon>
        <taxon>Tracheophyta</taxon>
        <taxon>Spermatophyta</taxon>
        <taxon>Magnoliopsida</taxon>
        <taxon>Liliopsida</taxon>
        <taxon>Poales</taxon>
        <taxon>Cyperaceae</taxon>
        <taxon>Cyperoideae</taxon>
        <taxon>Cariceae</taxon>
        <taxon>Carex</taxon>
        <taxon>Carex subgen. Euthyceras</taxon>
    </lineage>
</organism>
<feature type="compositionally biased region" description="Basic and acidic residues" evidence="1">
    <location>
        <begin position="54"/>
        <end position="76"/>
    </location>
</feature>
<accession>A0A833QJF0</accession>
<evidence type="ECO:0000256" key="1">
    <source>
        <dbReference type="SAM" id="MobiDB-lite"/>
    </source>
</evidence>
<keyword evidence="4" id="KW-1185">Reference proteome</keyword>
<proteinExistence type="predicted"/>
<reference evidence="3" key="1">
    <citation type="submission" date="2020-01" db="EMBL/GenBank/DDBJ databases">
        <title>Genome sequence of Kobresia littledalei, the first chromosome-level genome in the family Cyperaceae.</title>
        <authorList>
            <person name="Qu G."/>
        </authorList>
    </citation>
    <scope>NUCLEOTIDE SEQUENCE</scope>
    <source>
        <strain evidence="3">C.B.Clarke</strain>
        <tissue evidence="3">Leaf</tissue>
    </source>
</reference>
<feature type="region of interest" description="Disordered" evidence="1">
    <location>
        <begin position="1"/>
        <end position="29"/>
    </location>
</feature>
<keyword evidence="2" id="KW-1133">Transmembrane helix</keyword>
<dbReference type="OrthoDB" id="1907935at2759"/>
<dbReference type="AlphaFoldDB" id="A0A833QJF0"/>
<gene>
    <name evidence="3" type="ORF">FCM35_KLT10700</name>
</gene>
<feature type="compositionally biased region" description="Pro residues" evidence="1">
    <location>
        <begin position="7"/>
        <end position="23"/>
    </location>
</feature>
<sequence length="142" mass="15762">MASQPTVAPPTPTPPPPPPPQPPSSAKQGFLRRIFPLLMLTNLAVGVYVLTRTSQKDKKTKEESSTEIKAPEKKPPETAPAPAPLPVKELPPIPPEEQLQLFKWILQEKRKVKTRDPVEKKKIDEEKALLKEIIRSGSIPSL</sequence>
<keyword evidence="2" id="KW-0472">Membrane</keyword>
<name>A0A833QJF0_9POAL</name>
<keyword evidence="2" id="KW-0812">Transmembrane</keyword>
<dbReference type="EMBL" id="SWLB01000021">
    <property type="protein sequence ID" value="KAF3324543.1"/>
    <property type="molecule type" value="Genomic_DNA"/>
</dbReference>
<comment type="caution">
    <text evidence="3">The sequence shown here is derived from an EMBL/GenBank/DDBJ whole genome shotgun (WGS) entry which is preliminary data.</text>
</comment>
<dbReference type="Proteomes" id="UP000623129">
    <property type="component" value="Unassembled WGS sequence"/>
</dbReference>
<feature type="transmembrane region" description="Helical" evidence="2">
    <location>
        <begin position="30"/>
        <end position="51"/>
    </location>
</feature>
<feature type="region of interest" description="Disordered" evidence="1">
    <location>
        <begin position="51"/>
        <end position="93"/>
    </location>
</feature>
<protein>
    <submittedName>
        <fullName evidence="3">Uncharacterized protein</fullName>
    </submittedName>
</protein>
<dbReference type="PANTHER" id="PTHR34364:SF1">
    <property type="entry name" value="WAS_WASL-INTERACTING FAMILY PROTEIN"/>
    <property type="match status" value="1"/>
</dbReference>